<gene>
    <name evidence="2" type="ORF">RBATCC27255_01645</name>
</gene>
<evidence type="ECO:0000259" key="1">
    <source>
        <dbReference type="Pfam" id="PF22599"/>
    </source>
</evidence>
<proteinExistence type="predicted"/>
<dbReference type="Pfam" id="PF22599">
    <property type="entry name" value="SecDF_P1_head"/>
    <property type="match status" value="1"/>
</dbReference>
<dbReference type="Gene3D" id="3.30.1360.200">
    <property type="match status" value="1"/>
</dbReference>
<sequence>MAKGVLELKKYLILAAVTLLAVLLSACSGNVKSNDTSAENTTTQVSTSVYETVQTSNAELPKIYNPTNVEIRDNEDENKVIIESSQIEYVCLLDDINGMVLNMKLTADGTDKFADYTKNNIGSAVRFVINGKTVSKPQINAEITDGNINFTGDYTNEEYAAIFSEIKSK</sequence>
<dbReference type="Proteomes" id="UP000233425">
    <property type="component" value="Unassembled WGS sequence"/>
</dbReference>
<dbReference type="InterPro" id="IPR054384">
    <property type="entry name" value="SecDF_P1_head"/>
</dbReference>
<comment type="caution">
    <text evidence="2">The sequence shown here is derived from an EMBL/GenBank/DDBJ whole genome shotgun (WGS) entry which is preliminary data.</text>
</comment>
<reference evidence="2" key="1">
    <citation type="journal article" date="2018" name="Environ. Microbiol.">
        <title>Sporulation capability and amylosome conservation among diverse human colonic and rumen isolates of the keystone starch-degrader Ruminococcus bromii.</title>
        <authorList>
            <person name="Mukhopadhya I."/>
            <person name="Morais S."/>
            <person name="Laverde-Gomez J."/>
            <person name="Sheridan P.O."/>
            <person name="Walker A.W."/>
            <person name="Kelly W."/>
            <person name="Klieve A.V."/>
            <person name="Ouwerkerk D."/>
            <person name="Duncan S.H."/>
            <person name="Louis P."/>
            <person name="Koropatkin N."/>
            <person name="Cockburn D."/>
            <person name="Kibler R."/>
            <person name="Cooper P.J."/>
            <person name="Sandoval C."/>
            <person name="Crost E."/>
            <person name="Juge N."/>
            <person name="Bayer E.A."/>
            <person name="Flint H.J."/>
        </authorList>
    </citation>
    <scope>NUCLEOTIDE SEQUENCE [LARGE SCALE GENOMIC DNA]</scope>
    <source>
        <strain evidence="2">ATCC 27255</strain>
    </source>
</reference>
<accession>A0A2N0UJU3</accession>
<feature type="domain" description="SecDF P1 head subdomain" evidence="1">
    <location>
        <begin position="96"/>
        <end position="158"/>
    </location>
</feature>
<dbReference type="EMBL" id="NNSR01000072">
    <property type="protein sequence ID" value="PKD27256.1"/>
    <property type="molecule type" value="Genomic_DNA"/>
</dbReference>
<dbReference type="AlphaFoldDB" id="A0A2N0UJU3"/>
<evidence type="ECO:0000313" key="2">
    <source>
        <dbReference type="EMBL" id="PKD27256.1"/>
    </source>
</evidence>
<organism evidence="2 3">
    <name type="scientific">Ruminococcus bromii</name>
    <dbReference type="NCBI Taxonomy" id="40518"/>
    <lineage>
        <taxon>Bacteria</taxon>
        <taxon>Bacillati</taxon>
        <taxon>Bacillota</taxon>
        <taxon>Clostridia</taxon>
        <taxon>Eubacteriales</taxon>
        <taxon>Oscillospiraceae</taxon>
        <taxon>Ruminococcus</taxon>
    </lineage>
</organism>
<evidence type="ECO:0000313" key="3">
    <source>
        <dbReference type="Proteomes" id="UP000233425"/>
    </source>
</evidence>
<protein>
    <submittedName>
        <fullName evidence="2">Preprotein translocase subunit SecD</fullName>
    </submittedName>
</protein>
<dbReference type="PROSITE" id="PS51257">
    <property type="entry name" value="PROKAR_LIPOPROTEIN"/>
    <property type="match status" value="1"/>
</dbReference>
<name>A0A2N0UJU3_9FIRM</name>
<keyword evidence="3" id="KW-1185">Reference proteome</keyword>